<evidence type="ECO:0000313" key="3">
    <source>
        <dbReference type="Proteomes" id="UP000717328"/>
    </source>
</evidence>
<reference evidence="1" key="1">
    <citation type="submission" date="2021-02" db="EMBL/GenBank/DDBJ databases">
        <authorList>
            <person name="Nieuwenhuis M."/>
            <person name="Van De Peppel L.J.J."/>
        </authorList>
    </citation>
    <scope>NUCLEOTIDE SEQUENCE</scope>
    <source>
        <strain evidence="1">D49</strain>
    </source>
</reference>
<dbReference type="EMBL" id="JABCKI010006627">
    <property type="protein sequence ID" value="KAG5634121.1"/>
    <property type="molecule type" value="Genomic_DNA"/>
</dbReference>
<gene>
    <name evidence="2" type="ORF">H0H81_000498</name>
    <name evidence="1" type="ORF">H0H81_003315</name>
</gene>
<evidence type="ECO:0000313" key="1">
    <source>
        <dbReference type="EMBL" id="KAG5634121.1"/>
    </source>
</evidence>
<dbReference type="EMBL" id="JABCKI010000535">
    <property type="protein sequence ID" value="KAG5650161.1"/>
    <property type="molecule type" value="Genomic_DNA"/>
</dbReference>
<accession>A0A9P7K1E6</accession>
<dbReference type="OrthoDB" id="3239511at2759"/>
<sequence>KLSKVYDKNPNFPKQHAVDYVIAEIRTKGTTDNYGTCVGEGFQQESSQAYDQTNRKNAEDQMAQIDEKQEAIAKIRMAIDNDAAARAKIDAEAEISYDDFKEDGSMDLGQSIWAAPDTLDGHSPHWKFGSPGKPINSRALETEMSSLDDSSFKEFDERLRDFISLCIPDEALHYEDPILVSIHVLQYISYIFTSSEIIDPVI</sequence>
<proteinExistence type="predicted"/>
<organism evidence="1 3">
    <name type="scientific">Sphagnurus paluster</name>
    <dbReference type="NCBI Taxonomy" id="117069"/>
    <lineage>
        <taxon>Eukaryota</taxon>
        <taxon>Fungi</taxon>
        <taxon>Dikarya</taxon>
        <taxon>Basidiomycota</taxon>
        <taxon>Agaricomycotina</taxon>
        <taxon>Agaricomycetes</taxon>
        <taxon>Agaricomycetidae</taxon>
        <taxon>Agaricales</taxon>
        <taxon>Tricholomatineae</taxon>
        <taxon>Lyophyllaceae</taxon>
        <taxon>Sphagnurus</taxon>
    </lineage>
</organism>
<evidence type="ECO:0000313" key="2">
    <source>
        <dbReference type="EMBL" id="KAG5650161.1"/>
    </source>
</evidence>
<keyword evidence="3" id="KW-1185">Reference proteome</keyword>
<comment type="caution">
    <text evidence="1">The sequence shown here is derived from an EMBL/GenBank/DDBJ whole genome shotgun (WGS) entry which is preliminary data.</text>
</comment>
<dbReference type="Proteomes" id="UP000717328">
    <property type="component" value="Unassembled WGS sequence"/>
</dbReference>
<feature type="non-terminal residue" evidence="1">
    <location>
        <position position="202"/>
    </location>
</feature>
<dbReference type="AlphaFoldDB" id="A0A9P7K1E6"/>
<protein>
    <submittedName>
        <fullName evidence="1">Uncharacterized protein</fullName>
    </submittedName>
</protein>
<reference evidence="1" key="2">
    <citation type="submission" date="2021-10" db="EMBL/GenBank/DDBJ databases">
        <title>Phylogenomics reveals ancestral predisposition of the termite-cultivated fungus Termitomyces towards a domesticated lifestyle.</title>
        <authorList>
            <person name="Auxier B."/>
            <person name="Grum-Grzhimaylo A."/>
            <person name="Cardenas M.E."/>
            <person name="Lodge J.D."/>
            <person name="Laessoe T."/>
            <person name="Pedersen O."/>
            <person name="Smith M.E."/>
            <person name="Kuyper T.W."/>
            <person name="Franco-Molano E.A."/>
            <person name="Baroni T.J."/>
            <person name="Aanen D.K."/>
        </authorList>
    </citation>
    <scope>NUCLEOTIDE SEQUENCE</scope>
    <source>
        <strain evidence="1">D49</strain>
    </source>
</reference>
<name>A0A9P7K1E6_9AGAR</name>